<gene>
    <name evidence="2" type="ORF">TH68_09440</name>
</gene>
<dbReference type="InterPro" id="IPR047647">
    <property type="entry name" value="ISAs1_transpos"/>
</dbReference>
<comment type="caution">
    <text evidence="2">The sequence shown here is derived from an EMBL/GenBank/DDBJ whole genome shotgun (WGS) entry which is preliminary data.</text>
</comment>
<dbReference type="PANTHER" id="PTHR30298">
    <property type="entry name" value="H REPEAT-ASSOCIATED PREDICTED TRANSPOSASE"/>
    <property type="match status" value="1"/>
</dbReference>
<evidence type="ECO:0000313" key="3">
    <source>
        <dbReference type="Proteomes" id="UP000035054"/>
    </source>
</evidence>
<dbReference type="InterPro" id="IPR032806">
    <property type="entry name" value="YbfD_N"/>
</dbReference>
<accession>A0A6N3X6T9</accession>
<dbReference type="NCBIfam" id="NF033564">
    <property type="entry name" value="transpos_ISAs1"/>
    <property type="match status" value="1"/>
</dbReference>
<feature type="domain" description="H repeat-associated protein N-terminal" evidence="1">
    <location>
        <begin position="6"/>
        <end position="91"/>
    </location>
</feature>
<dbReference type="PANTHER" id="PTHR30298:SF0">
    <property type="entry name" value="PROTEIN YBFL-RELATED"/>
    <property type="match status" value="1"/>
</dbReference>
<reference evidence="2 3" key="1">
    <citation type="submission" date="2015-01" db="EMBL/GenBank/DDBJ databases">
        <title>Lifestyle Evolution in Cyanobacterial Symbionts of Sponges.</title>
        <authorList>
            <person name="Burgsdorf I."/>
            <person name="Slaby B.M."/>
            <person name="Handley K.M."/>
            <person name="Haber M."/>
            <person name="Blom J."/>
            <person name="Marshall C.W."/>
            <person name="Gilbert J.A."/>
            <person name="Hentschel U."/>
            <person name="Steindler L."/>
        </authorList>
    </citation>
    <scope>NUCLEOTIDE SEQUENCE [LARGE SCALE GENOMIC DNA]</scope>
    <source>
        <strain evidence="2">142</strain>
    </source>
</reference>
<dbReference type="Pfam" id="PF13808">
    <property type="entry name" value="DDE_Tnp_1_assoc"/>
    <property type="match status" value="1"/>
</dbReference>
<protein>
    <recommendedName>
        <fullName evidence="1">H repeat-associated protein N-terminal domain-containing protein</fullName>
    </recommendedName>
</protein>
<name>A0A6N3X6T9_9SYNE</name>
<organism evidence="2 3">
    <name type="scientific">Candidatus Synechococcus spongiarum 142</name>
    <dbReference type="NCBI Taxonomy" id="1608213"/>
    <lineage>
        <taxon>Bacteria</taxon>
        <taxon>Bacillati</taxon>
        <taxon>Cyanobacteriota</taxon>
        <taxon>Cyanophyceae</taxon>
        <taxon>Synechococcales</taxon>
        <taxon>Synechococcaceae</taxon>
        <taxon>Synechococcus</taxon>
    </lineage>
</organism>
<evidence type="ECO:0000259" key="1">
    <source>
        <dbReference type="Pfam" id="PF13808"/>
    </source>
</evidence>
<dbReference type="InterPro" id="IPR051698">
    <property type="entry name" value="Transposase_11-like"/>
</dbReference>
<proteinExistence type="predicted"/>
<dbReference type="AlphaFoldDB" id="A0A6N3X6T9"/>
<evidence type="ECO:0000313" key="2">
    <source>
        <dbReference type="EMBL" id="KKZ11059.1"/>
    </source>
</evidence>
<sequence>MASRIIEVFQNLEDPRKSNATKHDFAEMLTLAVIAVICGHETCVDMESFSKAHRDFLHTFLKLNHDVPSHDAFSRLFRILDPEAFEGALLKLVDMFNQHLSKSVSSIDKSSLIREFNQPSRKSSIYLLNVFGLFARTIFNESCSHQEQSTLVMEGTISPNLQQFCTPANGKS</sequence>
<dbReference type="EMBL" id="JXUO01000293">
    <property type="protein sequence ID" value="KKZ11059.1"/>
    <property type="molecule type" value="Genomic_DNA"/>
</dbReference>
<dbReference type="Proteomes" id="UP000035054">
    <property type="component" value="Unassembled WGS sequence"/>
</dbReference>